<dbReference type="Proteomes" id="UP000265520">
    <property type="component" value="Unassembled WGS sequence"/>
</dbReference>
<feature type="transmembrane region" description="Helical" evidence="1">
    <location>
        <begin position="12"/>
        <end position="34"/>
    </location>
</feature>
<organism evidence="2 3">
    <name type="scientific">Trifolium medium</name>
    <dbReference type="NCBI Taxonomy" id="97028"/>
    <lineage>
        <taxon>Eukaryota</taxon>
        <taxon>Viridiplantae</taxon>
        <taxon>Streptophyta</taxon>
        <taxon>Embryophyta</taxon>
        <taxon>Tracheophyta</taxon>
        <taxon>Spermatophyta</taxon>
        <taxon>Magnoliopsida</taxon>
        <taxon>eudicotyledons</taxon>
        <taxon>Gunneridae</taxon>
        <taxon>Pentapetalae</taxon>
        <taxon>rosids</taxon>
        <taxon>fabids</taxon>
        <taxon>Fabales</taxon>
        <taxon>Fabaceae</taxon>
        <taxon>Papilionoideae</taxon>
        <taxon>50 kb inversion clade</taxon>
        <taxon>NPAAA clade</taxon>
        <taxon>Hologalegina</taxon>
        <taxon>IRL clade</taxon>
        <taxon>Trifolieae</taxon>
        <taxon>Trifolium</taxon>
    </lineage>
</organism>
<evidence type="ECO:0000313" key="2">
    <source>
        <dbReference type="EMBL" id="MCI08336.1"/>
    </source>
</evidence>
<sequence length="53" mass="5719">MLSVNSVRIQSIFLHGGFTQAFEIVAMGIVMYGVGLQIHSNLSNINPAVPQFA</sequence>
<keyword evidence="1" id="KW-0472">Membrane</keyword>
<keyword evidence="1" id="KW-1133">Transmembrane helix</keyword>
<protein>
    <submittedName>
        <fullName evidence="2">Uncharacterized protein</fullName>
    </submittedName>
</protein>
<accession>A0A392PAN3</accession>
<dbReference type="AlphaFoldDB" id="A0A392PAN3"/>
<evidence type="ECO:0000313" key="3">
    <source>
        <dbReference type="Proteomes" id="UP000265520"/>
    </source>
</evidence>
<evidence type="ECO:0000256" key="1">
    <source>
        <dbReference type="SAM" id="Phobius"/>
    </source>
</evidence>
<keyword evidence="3" id="KW-1185">Reference proteome</keyword>
<dbReference type="EMBL" id="LXQA010068690">
    <property type="protein sequence ID" value="MCI08336.1"/>
    <property type="molecule type" value="Genomic_DNA"/>
</dbReference>
<name>A0A392PAN3_9FABA</name>
<gene>
    <name evidence="2" type="ORF">A2U01_0029412</name>
</gene>
<keyword evidence="1" id="KW-0812">Transmembrane</keyword>
<comment type="caution">
    <text evidence="2">The sequence shown here is derived from an EMBL/GenBank/DDBJ whole genome shotgun (WGS) entry which is preliminary data.</text>
</comment>
<proteinExistence type="predicted"/>
<reference evidence="2 3" key="1">
    <citation type="journal article" date="2018" name="Front. Plant Sci.">
        <title>Red Clover (Trifolium pratense) and Zigzag Clover (T. medium) - A Picture of Genomic Similarities and Differences.</title>
        <authorList>
            <person name="Dluhosova J."/>
            <person name="Istvanek J."/>
            <person name="Nedelnik J."/>
            <person name="Repkova J."/>
        </authorList>
    </citation>
    <scope>NUCLEOTIDE SEQUENCE [LARGE SCALE GENOMIC DNA]</scope>
    <source>
        <strain evidence="3">cv. 10/8</strain>
        <tissue evidence="2">Leaf</tissue>
    </source>
</reference>